<comment type="caution">
    <text evidence="14">The sequence shown here is derived from an EMBL/GenBank/DDBJ whole genome shotgun (WGS) entry which is preliminary data.</text>
</comment>
<feature type="transmembrane region" description="Helical" evidence="11">
    <location>
        <begin position="270"/>
        <end position="294"/>
    </location>
</feature>
<evidence type="ECO:0000256" key="3">
    <source>
        <dbReference type="ARBA" id="ARBA00021907"/>
    </source>
</evidence>
<dbReference type="PIRSF" id="PIRSF003097">
    <property type="entry name" value="FtsX"/>
    <property type="match status" value="1"/>
</dbReference>
<keyword evidence="8 10" id="KW-0472">Membrane</keyword>
<dbReference type="Pfam" id="PF02687">
    <property type="entry name" value="FtsX"/>
    <property type="match status" value="1"/>
</dbReference>
<feature type="transmembrane region" description="Helical" evidence="11">
    <location>
        <begin position="22"/>
        <end position="45"/>
    </location>
</feature>
<evidence type="ECO:0000256" key="11">
    <source>
        <dbReference type="SAM" id="Phobius"/>
    </source>
</evidence>
<evidence type="ECO:0000256" key="4">
    <source>
        <dbReference type="ARBA" id="ARBA00022475"/>
    </source>
</evidence>
<keyword evidence="6 11" id="KW-0812">Transmembrane</keyword>
<name>A0A9D1Y051_9FIRM</name>
<evidence type="ECO:0000256" key="6">
    <source>
        <dbReference type="ARBA" id="ARBA00022692"/>
    </source>
</evidence>
<protein>
    <recommendedName>
        <fullName evidence="3 10">Cell division protein FtsX</fullName>
    </recommendedName>
</protein>
<organism evidence="14 15">
    <name type="scientific">Candidatus Gemmiger excrementipullorum</name>
    <dbReference type="NCBI Taxonomy" id="2838610"/>
    <lineage>
        <taxon>Bacteria</taxon>
        <taxon>Bacillati</taxon>
        <taxon>Bacillota</taxon>
        <taxon>Clostridia</taxon>
        <taxon>Eubacteriales</taxon>
        <taxon>Gemmiger</taxon>
    </lineage>
</organism>
<evidence type="ECO:0000256" key="8">
    <source>
        <dbReference type="ARBA" id="ARBA00023136"/>
    </source>
</evidence>
<feature type="transmembrane region" description="Helical" evidence="11">
    <location>
        <begin position="228"/>
        <end position="250"/>
    </location>
</feature>
<feature type="transmembrane region" description="Helical" evidence="11">
    <location>
        <begin position="170"/>
        <end position="191"/>
    </location>
</feature>
<dbReference type="InterPro" id="IPR004513">
    <property type="entry name" value="FtsX"/>
</dbReference>
<dbReference type="NCBIfam" id="NF038347">
    <property type="entry name" value="FtsX_Gpos"/>
    <property type="match status" value="1"/>
</dbReference>
<comment type="subcellular location">
    <subcellularLocation>
        <location evidence="1">Cell membrane</location>
        <topology evidence="1">Multi-pass membrane protein</topology>
    </subcellularLocation>
</comment>
<dbReference type="GO" id="GO:0051301">
    <property type="term" value="P:cell division"/>
    <property type="evidence" value="ECO:0007669"/>
    <property type="project" value="UniProtKB-KW"/>
</dbReference>
<keyword evidence="9 10" id="KW-0131">Cell cycle</keyword>
<keyword evidence="7 11" id="KW-1133">Transmembrane helix</keyword>
<proteinExistence type="inferred from homology"/>
<dbReference type="PANTHER" id="PTHR47755:SF1">
    <property type="entry name" value="CELL DIVISION PROTEIN FTSX"/>
    <property type="match status" value="1"/>
</dbReference>
<dbReference type="AlphaFoldDB" id="A0A9D1Y051"/>
<accession>A0A9D1Y051</accession>
<dbReference type="InterPro" id="IPR058204">
    <property type="entry name" value="FtsX_firmicutes-type"/>
</dbReference>
<evidence type="ECO:0000256" key="5">
    <source>
        <dbReference type="ARBA" id="ARBA00022618"/>
    </source>
</evidence>
<dbReference type="InterPro" id="IPR040690">
    <property type="entry name" value="FtsX_ECD"/>
</dbReference>
<dbReference type="InterPro" id="IPR003838">
    <property type="entry name" value="ABC3_permease_C"/>
</dbReference>
<keyword evidence="4 10" id="KW-1003">Cell membrane</keyword>
<evidence type="ECO:0000256" key="1">
    <source>
        <dbReference type="ARBA" id="ARBA00004651"/>
    </source>
</evidence>
<dbReference type="Gene3D" id="3.30.70.3040">
    <property type="match status" value="1"/>
</dbReference>
<evidence type="ECO:0000313" key="15">
    <source>
        <dbReference type="Proteomes" id="UP000886751"/>
    </source>
</evidence>
<dbReference type="PANTHER" id="PTHR47755">
    <property type="entry name" value="CELL DIVISION PROTEIN FTSX"/>
    <property type="match status" value="1"/>
</dbReference>
<dbReference type="EMBL" id="DXEI01000071">
    <property type="protein sequence ID" value="HIX94708.1"/>
    <property type="molecule type" value="Genomic_DNA"/>
</dbReference>
<evidence type="ECO:0000259" key="12">
    <source>
        <dbReference type="Pfam" id="PF02687"/>
    </source>
</evidence>
<reference evidence="14" key="1">
    <citation type="journal article" date="2021" name="PeerJ">
        <title>Extensive microbial diversity within the chicken gut microbiome revealed by metagenomics and culture.</title>
        <authorList>
            <person name="Gilroy R."/>
            <person name="Ravi A."/>
            <person name="Getino M."/>
            <person name="Pursley I."/>
            <person name="Horton D.L."/>
            <person name="Alikhan N.F."/>
            <person name="Baker D."/>
            <person name="Gharbi K."/>
            <person name="Hall N."/>
            <person name="Watson M."/>
            <person name="Adriaenssens E.M."/>
            <person name="Foster-Nyarko E."/>
            <person name="Jarju S."/>
            <person name="Secka A."/>
            <person name="Antonio M."/>
            <person name="Oren A."/>
            <person name="Chaudhuri R.R."/>
            <person name="La Ragione R."/>
            <person name="Hildebrand F."/>
            <person name="Pallen M.J."/>
        </authorList>
    </citation>
    <scope>NUCLEOTIDE SEQUENCE</scope>
    <source>
        <strain evidence="14">ChiHecec2B26-7398</strain>
    </source>
</reference>
<dbReference type="Proteomes" id="UP000886751">
    <property type="component" value="Unassembled WGS sequence"/>
</dbReference>
<evidence type="ECO:0000256" key="7">
    <source>
        <dbReference type="ARBA" id="ARBA00022989"/>
    </source>
</evidence>
<keyword evidence="5 10" id="KW-0132">Cell division</keyword>
<feature type="domain" description="FtsX extracellular" evidence="13">
    <location>
        <begin position="63"/>
        <end position="151"/>
    </location>
</feature>
<reference evidence="14" key="2">
    <citation type="submission" date="2021-04" db="EMBL/GenBank/DDBJ databases">
        <authorList>
            <person name="Gilroy R."/>
        </authorList>
    </citation>
    <scope>NUCLEOTIDE SEQUENCE</scope>
    <source>
        <strain evidence="14">ChiHecec2B26-7398</strain>
    </source>
</reference>
<dbReference type="GO" id="GO:0005886">
    <property type="term" value="C:plasma membrane"/>
    <property type="evidence" value="ECO:0007669"/>
    <property type="project" value="UniProtKB-SubCell"/>
</dbReference>
<evidence type="ECO:0000256" key="10">
    <source>
        <dbReference type="PIRNR" id="PIRNR003097"/>
    </source>
</evidence>
<evidence type="ECO:0000256" key="9">
    <source>
        <dbReference type="ARBA" id="ARBA00023306"/>
    </source>
</evidence>
<sequence>MRFSSFTYLVGQGLHNLRANRLMTFASMGVLTVCMLLIGAAYLLGVNISAMVEYMGDQNLTIVYMSPDASEEQIAAADAAIRSTEHVVGVTYLSPEEVLQYYDAQMENIDLAAAFSDDVPFYPNYRVVMDSPDNIEAAAGQLRQIEGVDDVRVPTDMIEIFVSLQRAINYACYAVVAVLAIVSIVVINNTIRITVFNRRKEIGIMKLVGATNGFIRFPFFVEGVASGLISAALASGIICGAYYALCRWYAEHPSNLSQMFGGQLVPLTDVWYYIAGGFALLGFVLCGIGTATSIRKHLNV</sequence>
<dbReference type="Pfam" id="PF18075">
    <property type="entry name" value="FtsX_ECD"/>
    <property type="match status" value="1"/>
</dbReference>
<comment type="similarity">
    <text evidence="2 10">Belongs to the ABC-4 integral membrane protein family. FtsX subfamily.</text>
</comment>
<comment type="function">
    <text evidence="10">Part of the ABC transporter FtsEX involved in asymmetric cellular division facilitating the initiation of sporulation.</text>
</comment>
<gene>
    <name evidence="14" type="primary">ftsX</name>
    <name evidence="14" type="ORF">H9846_04550</name>
</gene>
<evidence type="ECO:0000313" key="14">
    <source>
        <dbReference type="EMBL" id="HIX94708.1"/>
    </source>
</evidence>
<feature type="domain" description="ABC3 transporter permease C-terminal" evidence="12">
    <location>
        <begin position="174"/>
        <end position="294"/>
    </location>
</feature>
<evidence type="ECO:0000256" key="2">
    <source>
        <dbReference type="ARBA" id="ARBA00007379"/>
    </source>
</evidence>
<evidence type="ECO:0000259" key="13">
    <source>
        <dbReference type="Pfam" id="PF18075"/>
    </source>
</evidence>